<reference evidence="2 3" key="1">
    <citation type="journal article" date="2015" name="Genome Announc.">
        <title>Complete genome sequences for 35 biothreat assay-relevant bacillus species.</title>
        <authorList>
            <person name="Johnson S.L."/>
            <person name="Daligault H.E."/>
            <person name="Davenport K.W."/>
            <person name="Jaissle J."/>
            <person name="Frey K.G."/>
            <person name="Ladner J.T."/>
            <person name="Broomall S.M."/>
            <person name="Bishop-Lilly K.A."/>
            <person name="Bruce D.C."/>
            <person name="Gibbons H.S."/>
            <person name="Coyne S.R."/>
            <person name="Lo C.C."/>
            <person name="Meincke L."/>
            <person name="Munk A.C."/>
            <person name="Koroleva G.I."/>
            <person name="Rosenzweig C.N."/>
            <person name="Palacios G.F."/>
            <person name="Redden C.L."/>
            <person name="Minogue T.D."/>
            <person name="Chain P.S."/>
        </authorList>
    </citation>
    <scope>NUCLEOTIDE SEQUENCE [LARGE SCALE GENOMIC DNA]</scope>
    <source>
        <strain evidence="3">ATCC 14581 / DSM 32 / JCM 2506 / NBRC 15308 / NCIMB 9376 / NCTC 10342 / NRRL B-14308 / VKM B-512</strain>
    </source>
</reference>
<accession>A0A0B6AMP2</accession>
<sequence>MSSEQKTDKNKALNRKQHYQLFDLSKDEELNSLPSPQQIDGVFVQGEGWKLDGE</sequence>
<dbReference type="RefSeq" id="WP_013082215.1">
    <property type="nucleotide sequence ID" value="NZ_BCVB01000003.1"/>
</dbReference>
<organism evidence="2 3">
    <name type="scientific">Priestia megaterium (strain ATCC 14581 / DSM 32 / CCUG 1817 / JCM 2506 / NBRC 15308 / NCIMB 9376 / NCTC 10342 / NRRL B-14308 / VKM B-512 / Ford 19)</name>
    <name type="common">Bacillus megaterium</name>
    <dbReference type="NCBI Taxonomy" id="1348623"/>
    <lineage>
        <taxon>Bacteria</taxon>
        <taxon>Bacillati</taxon>
        <taxon>Bacillota</taxon>
        <taxon>Bacilli</taxon>
        <taxon>Bacillales</taxon>
        <taxon>Bacillaceae</taxon>
        <taxon>Priestia</taxon>
    </lineage>
</organism>
<gene>
    <name evidence="2" type="ORF">BG04_3544</name>
</gene>
<name>A0A0B6AMP2_PRIM2</name>
<dbReference type="HOGENOM" id="CLU_3040473_0_0_9"/>
<dbReference type="EMBL" id="CP009920">
    <property type="protein sequence ID" value="AJI21094.1"/>
    <property type="molecule type" value="Genomic_DNA"/>
</dbReference>
<evidence type="ECO:0000313" key="3">
    <source>
        <dbReference type="Proteomes" id="UP000031829"/>
    </source>
</evidence>
<feature type="region of interest" description="Disordered" evidence="1">
    <location>
        <begin position="30"/>
        <end position="54"/>
    </location>
</feature>
<proteinExistence type="predicted"/>
<dbReference type="GeneID" id="93646150"/>
<dbReference type="Proteomes" id="UP000031829">
    <property type="component" value="Chromosome"/>
</dbReference>
<evidence type="ECO:0000256" key="1">
    <source>
        <dbReference type="SAM" id="MobiDB-lite"/>
    </source>
</evidence>
<dbReference type="KEGG" id="bmeg:BG04_3544"/>
<protein>
    <submittedName>
        <fullName evidence="2">Uncharacterized protein</fullName>
    </submittedName>
</protein>
<dbReference type="AlphaFoldDB" id="A0A0B6AMP2"/>
<evidence type="ECO:0000313" key="2">
    <source>
        <dbReference type="EMBL" id="AJI21094.1"/>
    </source>
</evidence>